<dbReference type="Proteomes" id="UP001219525">
    <property type="component" value="Unassembled WGS sequence"/>
</dbReference>
<dbReference type="SMART" id="SM01411">
    <property type="entry name" value="Ephrin_rec_like"/>
    <property type="match status" value="2"/>
</dbReference>
<reference evidence="2" key="1">
    <citation type="submission" date="2023-03" db="EMBL/GenBank/DDBJ databases">
        <title>Massive genome expansion in bonnet fungi (Mycena s.s.) driven by repeated elements and novel gene families across ecological guilds.</title>
        <authorList>
            <consortium name="Lawrence Berkeley National Laboratory"/>
            <person name="Harder C.B."/>
            <person name="Miyauchi S."/>
            <person name="Viragh M."/>
            <person name="Kuo A."/>
            <person name="Thoen E."/>
            <person name="Andreopoulos B."/>
            <person name="Lu D."/>
            <person name="Skrede I."/>
            <person name="Drula E."/>
            <person name="Henrissat B."/>
            <person name="Morin E."/>
            <person name="Kohler A."/>
            <person name="Barry K."/>
            <person name="LaButti K."/>
            <person name="Morin E."/>
            <person name="Salamov A."/>
            <person name="Lipzen A."/>
            <person name="Mereny Z."/>
            <person name="Hegedus B."/>
            <person name="Baldrian P."/>
            <person name="Stursova M."/>
            <person name="Weitz H."/>
            <person name="Taylor A."/>
            <person name="Grigoriev I.V."/>
            <person name="Nagy L.G."/>
            <person name="Martin F."/>
            <person name="Kauserud H."/>
        </authorList>
    </citation>
    <scope>NUCLEOTIDE SEQUENCE</scope>
    <source>
        <strain evidence="2">9144</strain>
    </source>
</reference>
<feature type="chain" id="PRO_5042201311" evidence="1">
    <location>
        <begin position="20"/>
        <end position="203"/>
    </location>
</feature>
<evidence type="ECO:0000313" key="2">
    <source>
        <dbReference type="EMBL" id="KAJ7217203.1"/>
    </source>
</evidence>
<name>A0AAD6VNP2_9AGAR</name>
<dbReference type="Gene3D" id="2.10.50.10">
    <property type="entry name" value="Tumor Necrosis Factor Receptor, subunit A, domain 2"/>
    <property type="match status" value="1"/>
</dbReference>
<protein>
    <submittedName>
        <fullName evidence="2">Uncharacterized protein</fullName>
    </submittedName>
</protein>
<dbReference type="EMBL" id="JARJCW010000014">
    <property type="protein sequence ID" value="KAJ7217203.1"/>
    <property type="molecule type" value="Genomic_DNA"/>
</dbReference>
<dbReference type="PANTHER" id="PTHR46967:SF2">
    <property type="entry name" value="SUSHI, VON WILLEBRAND FACTOR TYPE A, EGF AND PENTRAXIN DOMAIN-CONTAINING PROTEIN 1-LIKE"/>
    <property type="match status" value="1"/>
</dbReference>
<evidence type="ECO:0000256" key="1">
    <source>
        <dbReference type="SAM" id="SignalP"/>
    </source>
</evidence>
<evidence type="ECO:0000313" key="3">
    <source>
        <dbReference type="Proteomes" id="UP001219525"/>
    </source>
</evidence>
<dbReference type="PANTHER" id="PTHR46967">
    <property type="entry name" value="INSULIN-LIKE GROWTH FACTOR BINDING PROTEIN,N-TERMINAL"/>
    <property type="match status" value="1"/>
</dbReference>
<keyword evidence="3" id="KW-1185">Reference proteome</keyword>
<organism evidence="2 3">
    <name type="scientific">Mycena pura</name>
    <dbReference type="NCBI Taxonomy" id="153505"/>
    <lineage>
        <taxon>Eukaryota</taxon>
        <taxon>Fungi</taxon>
        <taxon>Dikarya</taxon>
        <taxon>Basidiomycota</taxon>
        <taxon>Agaricomycotina</taxon>
        <taxon>Agaricomycetes</taxon>
        <taxon>Agaricomycetidae</taxon>
        <taxon>Agaricales</taxon>
        <taxon>Marasmiineae</taxon>
        <taxon>Mycenaceae</taxon>
        <taxon>Mycena</taxon>
    </lineage>
</organism>
<accession>A0AAD6VNP2</accession>
<keyword evidence="1" id="KW-0732">Signal</keyword>
<comment type="caution">
    <text evidence="2">The sequence shown here is derived from an EMBL/GenBank/DDBJ whole genome shotgun (WGS) entry which is preliminary data.</text>
</comment>
<feature type="signal peptide" evidence="1">
    <location>
        <begin position="1"/>
        <end position="19"/>
    </location>
</feature>
<dbReference type="AlphaFoldDB" id="A0AAD6VNP2"/>
<gene>
    <name evidence="2" type="ORF">GGX14DRAFT_440705</name>
</gene>
<proteinExistence type="predicted"/>
<sequence length="203" mass="20358">MLFSSSVVSALMMLSGVSALPQPDEGGLMGRASPSPCPAGSYRYNTTACAYCPAGSYCDGTSGQAKLCSPGHYQPNINSTACLGTPKGYYTNSQGNAAATPCPAGTYQPNTVQVGCNGAPSGRFQSLPGQACVCLTCSGWGAPLKNNNINPVNCSGSTPNSYPGSGDGCLSKTTNGYHAATCQQAANGACPIDPSGTNLTICG</sequence>